<proteinExistence type="inferred from homology"/>
<name>A0A9P8W8D1_9HYPO</name>
<accession>A0A9P8W8D1</accession>
<keyword evidence="1" id="KW-0812">Transmembrane</keyword>
<evidence type="ECO:0000313" key="3">
    <source>
        <dbReference type="Proteomes" id="UP000777438"/>
    </source>
</evidence>
<dbReference type="AlphaFoldDB" id="A0A9P8W8D1"/>
<comment type="similarity">
    <text evidence="1">Belongs to the ATG22 family.</text>
</comment>
<keyword evidence="1" id="KW-0926">Vacuole</keyword>
<keyword evidence="1" id="KW-0029">Amino-acid transport</keyword>
<comment type="function">
    <text evidence="1">Vacuolar effluxer which mediate the efflux of amino acids resulting from autophagic degradation. The release of autophagic amino acids allows the maintenance of protein synthesis and viability during nitrogen starvation.</text>
</comment>
<comment type="subcellular location">
    <subcellularLocation>
        <location evidence="1">Vacuole membrane</location>
        <topology evidence="1">Multi-pass membrane protein</topology>
    </subcellularLocation>
</comment>
<comment type="caution">
    <text evidence="1">Lacks conserved residue(s) required for the propagation of feature annotation.</text>
</comment>
<dbReference type="Pfam" id="PF11700">
    <property type="entry name" value="ATG22"/>
    <property type="match status" value="1"/>
</dbReference>
<gene>
    <name evidence="2" type="ORF">B0T10DRAFT_547220</name>
</gene>
<dbReference type="GO" id="GO:0006914">
    <property type="term" value="P:autophagy"/>
    <property type="evidence" value="ECO:0007669"/>
    <property type="project" value="UniProtKB-KW"/>
</dbReference>
<dbReference type="EMBL" id="JAGPYM010000007">
    <property type="protein sequence ID" value="KAH6892461.1"/>
    <property type="molecule type" value="Genomic_DNA"/>
</dbReference>
<comment type="caution">
    <text evidence="2">The sequence shown here is derived from an EMBL/GenBank/DDBJ whole genome shotgun (WGS) entry which is preliminary data.</text>
</comment>
<dbReference type="GO" id="GO:0006865">
    <property type="term" value="P:amino acid transport"/>
    <property type="evidence" value="ECO:0007669"/>
    <property type="project" value="UniProtKB-KW"/>
</dbReference>
<dbReference type="Proteomes" id="UP000777438">
    <property type="component" value="Unassembled WGS sequence"/>
</dbReference>
<sequence>MAEHPGTVDNPSEEGLTDHGNVCDFGPVIPRRHFLLVNSLNTTVTVIGTLQNSLAAYDTLHLTYLLIADCSSGKRDEVTAYERASNYTRTILNLTTICIVLLGGWGMIGIWTNRFGFHYLWEV</sequence>
<evidence type="ECO:0000313" key="2">
    <source>
        <dbReference type="EMBL" id="KAH6892461.1"/>
    </source>
</evidence>
<dbReference type="OrthoDB" id="42657at2759"/>
<keyword evidence="1" id="KW-0472">Membrane</keyword>
<evidence type="ECO:0000256" key="1">
    <source>
        <dbReference type="RuleBase" id="RU363073"/>
    </source>
</evidence>
<keyword evidence="3" id="KW-1185">Reference proteome</keyword>
<organism evidence="2 3">
    <name type="scientific">Thelonectria olida</name>
    <dbReference type="NCBI Taxonomy" id="1576542"/>
    <lineage>
        <taxon>Eukaryota</taxon>
        <taxon>Fungi</taxon>
        <taxon>Dikarya</taxon>
        <taxon>Ascomycota</taxon>
        <taxon>Pezizomycotina</taxon>
        <taxon>Sordariomycetes</taxon>
        <taxon>Hypocreomycetidae</taxon>
        <taxon>Hypocreales</taxon>
        <taxon>Nectriaceae</taxon>
        <taxon>Thelonectria</taxon>
    </lineage>
</organism>
<dbReference type="InterPro" id="IPR024671">
    <property type="entry name" value="Atg22-like"/>
</dbReference>
<keyword evidence="1" id="KW-0813">Transport</keyword>
<keyword evidence="1" id="KW-1133">Transmembrane helix</keyword>
<reference evidence="2 3" key="1">
    <citation type="journal article" date="2021" name="Nat. Commun.">
        <title>Genetic determinants of endophytism in the Arabidopsis root mycobiome.</title>
        <authorList>
            <person name="Mesny F."/>
            <person name="Miyauchi S."/>
            <person name="Thiergart T."/>
            <person name="Pickel B."/>
            <person name="Atanasova L."/>
            <person name="Karlsson M."/>
            <person name="Huettel B."/>
            <person name="Barry K.W."/>
            <person name="Haridas S."/>
            <person name="Chen C."/>
            <person name="Bauer D."/>
            <person name="Andreopoulos W."/>
            <person name="Pangilinan J."/>
            <person name="LaButti K."/>
            <person name="Riley R."/>
            <person name="Lipzen A."/>
            <person name="Clum A."/>
            <person name="Drula E."/>
            <person name="Henrissat B."/>
            <person name="Kohler A."/>
            <person name="Grigoriev I.V."/>
            <person name="Martin F.M."/>
            <person name="Hacquard S."/>
        </authorList>
    </citation>
    <scope>NUCLEOTIDE SEQUENCE [LARGE SCALE GENOMIC DNA]</scope>
    <source>
        <strain evidence="2 3">MPI-CAGE-CH-0241</strain>
    </source>
</reference>
<keyword evidence="1" id="KW-0072">Autophagy</keyword>
<feature type="transmembrane region" description="Helical" evidence="1">
    <location>
        <begin position="91"/>
        <end position="111"/>
    </location>
</feature>
<dbReference type="GO" id="GO:0005774">
    <property type="term" value="C:vacuolar membrane"/>
    <property type="evidence" value="ECO:0007669"/>
    <property type="project" value="UniProtKB-SubCell"/>
</dbReference>
<protein>
    <recommendedName>
        <fullName evidence="1">Autophagy-related protein</fullName>
    </recommendedName>
</protein>